<dbReference type="InterPro" id="IPR013647">
    <property type="entry name" value="OligopepF_N_dom"/>
</dbReference>
<keyword evidence="2 6" id="KW-0479">Metal-binding</keyword>
<keyword evidence="3 6" id="KW-0378">Hydrolase</keyword>
<evidence type="ECO:0000259" key="8">
    <source>
        <dbReference type="Pfam" id="PF01432"/>
    </source>
</evidence>
<accession>A0AAE5XBJ8</accession>
<dbReference type="GO" id="GO:0046872">
    <property type="term" value="F:metal ion binding"/>
    <property type="evidence" value="ECO:0007669"/>
    <property type="project" value="UniProtKB-UniRule"/>
</dbReference>
<evidence type="ECO:0000256" key="4">
    <source>
        <dbReference type="ARBA" id="ARBA00022833"/>
    </source>
</evidence>
<reference evidence="10 11" key="1">
    <citation type="submission" date="2018-01" db="EMBL/GenBank/DDBJ databases">
        <title>The whole genome sequencing and assembly of Fervidobacterium changbaicum CBS-1 strain.</title>
        <authorList>
            <person name="Kim J.-Y."/>
            <person name="Park M.-K."/>
            <person name="Yi H."/>
            <person name="Bahn Y.-S."/>
            <person name="Kim J.F."/>
            <person name="Lee D.-W."/>
        </authorList>
    </citation>
    <scope>NUCLEOTIDE SEQUENCE [LARGE SCALE GENOMIC DNA]</scope>
    <source>
        <strain evidence="10 11">CBS-1</strain>
    </source>
</reference>
<dbReference type="InterPro" id="IPR001567">
    <property type="entry name" value="Pept_M3A_M3B_dom"/>
</dbReference>
<name>A0AAE5XBJ8_9BACT</name>
<dbReference type="Proteomes" id="UP000288947">
    <property type="component" value="Chromosome"/>
</dbReference>
<evidence type="ECO:0000256" key="6">
    <source>
        <dbReference type="RuleBase" id="RU003435"/>
    </source>
</evidence>
<dbReference type="Pfam" id="PF01432">
    <property type="entry name" value="Peptidase_M3"/>
    <property type="match status" value="1"/>
</dbReference>
<gene>
    <name evidence="10" type="ORF">CBS1_05135</name>
</gene>
<dbReference type="InterPro" id="IPR045090">
    <property type="entry name" value="Pept_M3A_M3B"/>
</dbReference>
<dbReference type="InterPro" id="IPR042088">
    <property type="entry name" value="OligoPept_F_C"/>
</dbReference>
<dbReference type="EMBL" id="CP026721">
    <property type="protein sequence ID" value="QAV33170.1"/>
    <property type="molecule type" value="Genomic_DNA"/>
</dbReference>
<evidence type="ECO:0000259" key="9">
    <source>
        <dbReference type="Pfam" id="PF08439"/>
    </source>
</evidence>
<dbReference type="Pfam" id="PF08439">
    <property type="entry name" value="Peptidase_M3_N"/>
    <property type="match status" value="1"/>
</dbReference>
<keyword evidence="7" id="KW-0175">Coiled coil</keyword>
<feature type="domain" description="Peptidase M3A/M3B catalytic" evidence="8">
    <location>
        <begin position="185"/>
        <end position="563"/>
    </location>
</feature>
<dbReference type="Gene3D" id="1.10.1370.20">
    <property type="entry name" value="Oligoendopeptidase f, C-terminal domain"/>
    <property type="match status" value="1"/>
</dbReference>
<evidence type="ECO:0000256" key="1">
    <source>
        <dbReference type="ARBA" id="ARBA00022670"/>
    </source>
</evidence>
<dbReference type="PANTHER" id="PTHR11804:SF5">
    <property type="entry name" value="OLIGOENDOPEPTIDASE F"/>
    <property type="match status" value="1"/>
</dbReference>
<evidence type="ECO:0000256" key="5">
    <source>
        <dbReference type="ARBA" id="ARBA00023049"/>
    </source>
</evidence>
<dbReference type="CDD" id="cd09610">
    <property type="entry name" value="M3B_PepF"/>
    <property type="match status" value="1"/>
</dbReference>
<dbReference type="GO" id="GO:0006508">
    <property type="term" value="P:proteolysis"/>
    <property type="evidence" value="ECO:0007669"/>
    <property type="project" value="UniProtKB-KW"/>
</dbReference>
<comment type="similarity">
    <text evidence="6">Belongs to the peptidase M3 family.</text>
</comment>
<keyword evidence="11" id="KW-1185">Reference proteome</keyword>
<evidence type="ECO:0000313" key="11">
    <source>
        <dbReference type="Proteomes" id="UP000288947"/>
    </source>
</evidence>
<evidence type="ECO:0000256" key="7">
    <source>
        <dbReference type="SAM" id="Coils"/>
    </source>
</evidence>
<evidence type="ECO:0000313" key="10">
    <source>
        <dbReference type="EMBL" id="QAV33170.1"/>
    </source>
</evidence>
<evidence type="ECO:0000256" key="2">
    <source>
        <dbReference type="ARBA" id="ARBA00022723"/>
    </source>
</evidence>
<dbReference type="AlphaFoldDB" id="A0AAE5XBJ8"/>
<dbReference type="RefSeq" id="WP_090222144.1">
    <property type="nucleotide sequence ID" value="NZ_CP026721.1"/>
</dbReference>
<evidence type="ECO:0000256" key="3">
    <source>
        <dbReference type="ARBA" id="ARBA00022801"/>
    </source>
</evidence>
<organism evidence="10 11">
    <name type="scientific">Fervidobacterium changbaicum</name>
    <dbReference type="NCBI Taxonomy" id="310769"/>
    <lineage>
        <taxon>Bacteria</taxon>
        <taxon>Thermotogati</taxon>
        <taxon>Thermotogota</taxon>
        <taxon>Thermotogae</taxon>
        <taxon>Thermotogales</taxon>
        <taxon>Fervidobacteriaceae</taxon>
        <taxon>Fervidobacterium</taxon>
    </lineage>
</organism>
<dbReference type="GO" id="GO:0006518">
    <property type="term" value="P:peptide metabolic process"/>
    <property type="evidence" value="ECO:0007669"/>
    <property type="project" value="TreeGrafter"/>
</dbReference>
<proteinExistence type="inferred from homology"/>
<dbReference type="GO" id="GO:0004222">
    <property type="term" value="F:metalloendopeptidase activity"/>
    <property type="evidence" value="ECO:0007669"/>
    <property type="project" value="InterPro"/>
</dbReference>
<keyword evidence="5 6" id="KW-0482">Metalloprotease</keyword>
<keyword evidence="1 6" id="KW-0645">Protease</keyword>
<dbReference type="Gene3D" id="1.20.140.70">
    <property type="entry name" value="Oligopeptidase f, N-terminal domain"/>
    <property type="match status" value="1"/>
</dbReference>
<dbReference type="PANTHER" id="PTHR11804">
    <property type="entry name" value="PROTEASE M3 THIMET OLIGOPEPTIDASE-RELATED"/>
    <property type="match status" value="1"/>
</dbReference>
<comment type="cofactor">
    <cofactor evidence="6">
        <name>Zn(2+)</name>
        <dbReference type="ChEBI" id="CHEBI:29105"/>
    </cofactor>
    <text evidence="6">Binds 1 zinc ion.</text>
</comment>
<sequence length="579" mass="67609">MEWKLEQLFENDEAAIENARVQLEEVKRIAREIERENAPERLAKLIRDFEEHMDEFAKSIQYAWMRYSIDTESAESQKVLGVIQQLASQVHEQDAIVEVKLAALDDSALEEVIKFDDNYEHLIRRIIERRKHLLSKDAEQVLALTSVSRRDGIAKIHSRLESSYTFELEVDGEKKVLTVEEIKALRRSTNSDLRKRAMRVFFERFKEDSIVMTEVYNLVVKDYDTESRLRRFPKPISMMNFANEVSDEVVDRLIAVTNEKTEILRKYYDWKSKMLGEKLTLADVYAPISNKKREFTFEEARDIILESYYAFDEKAGSVVEGFFKEERIDLYPRKGKVSGAYCIYSTTKLPPYVLTNFTNNMYDVMTLAHELGHGLHGMLSRKQTFFNHDTPLTLAELASVFGEFLVFDNLKRKLSKEEKMALIASKIEDIFATTFRQNMFTNFEIRAHELISKNGYAGWDELSGIYHEELERVFGNVVEIPEWYNHEWSSIPHIYETPFYVYAYNFAQCLVIALYQKYLEEGKAFVGKYLQLLESGGRYSPEELLEKVGIDVSKEGFWENAFEFVDGLVEELIGMGNEQ</sequence>
<dbReference type="SUPFAM" id="SSF55486">
    <property type="entry name" value="Metalloproteases ('zincins'), catalytic domain"/>
    <property type="match status" value="1"/>
</dbReference>
<protein>
    <submittedName>
        <fullName evidence="10">Peptidase M3</fullName>
    </submittedName>
</protein>
<feature type="domain" description="Oligopeptidase F N-terminal" evidence="9">
    <location>
        <begin position="101"/>
        <end position="150"/>
    </location>
</feature>
<keyword evidence="4 6" id="KW-0862">Zinc</keyword>
<feature type="coiled-coil region" evidence="7">
    <location>
        <begin position="9"/>
        <end position="36"/>
    </location>
</feature>